<evidence type="ECO:0000259" key="5">
    <source>
        <dbReference type="SMART" id="SM00385"/>
    </source>
</evidence>
<feature type="compositionally biased region" description="Basic residues" evidence="4">
    <location>
        <begin position="330"/>
        <end position="348"/>
    </location>
</feature>
<dbReference type="GO" id="GO:0006357">
    <property type="term" value="P:regulation of transcription by RNA polymerase II"/>
    <property type="evidence" value="ECO:0007669"/>
    <property type="project" value="InterPro"/>
</dbReference>
<dbReference type="InterPro" id="IPR036915">
    <property type="entry name" value="Cyclin-like_sf"/>
</dbReference>
<dbReference type="InterPro" id="IPR013763">
    <property type="entry name" value="Cyclin-like_dom"/>
</dbReference>
<dbReference type="InterPro" id="IPR043198">
    <property type="entry name" value="Cyclin/Ssn8"/>
</dbReference>
<dbReference type="InterPro" id="IPR006671">
    <property type="entry name" value="Cyclin_N"/>
</dbReference>
<evidence type="ECO:0000256" key="4">
    <source>
        <dbReference type="SAM" id="MobiDB-lite"/>
    </source>
</evidence>
<dbReference type="PIRSF" id="PIRSF036580">
    <property type="entry name" value="Cyclin_L"/>
    <property type="match status" value="1"/>
</dbReference>
<dbReference type="Gene3D" id="1.10.472.10">
    <property type="entry name" value="Cyclin-like"/>
    <property type="match status" value="2"/>
</dbReference>
<keyword evidence="3" id="KW-0175">Coiled coil</keyword>
<organism evidence="6 7">
    <name type="scientific">Meganyctiphanes norvegica</name>
    <name type="common">Northern krill</name>
    <name type="synonym">Thysanopoda norvegica</name>
    <dbReference type="NCBI Taxonomy" id="48144"/>
    <lineage>
        <taxon>Eukaryota</taxon>
        <taxon>Metazoa</taxon>
        <taxon>Ecdysozoa</taxon>
        <taxon>Arthropoda</taxon>
        <taxon>Crustacea</taxon>
        <taxon>Multicrustacea</taxon>
        <taxon>Malacostraca</taxon>
        <taxon>Eumalacostraca</taxon>
        <taxon>Eucarida</taxon>
        <taxon>Euphausiacea</taxon>
        <taxon>Euphausiidae</taxon>
        <taxon>Meganyctiphanes</taxon>
    </lineage>
</organism>
<evidence type="ECO:0000256" key="3">
    <source>
        <dbReference type="SAM" id="Coils"/>
    </source>
</evidence>
<dbReference type="EMBL" id="CAXKWB010000867">
    <property type="protein sequence ID" value="CAL4062601.1"/>
    <property type="molecule type" value="Genomic_DNA"/>
</dbReference>
<keyword evidence="1 2" id="KW-0195">Cyclin</keyword>
<feature type="compositionally biased region" description="Basic and acidic residues" evidence="4">
    <location>
        <begin position="453"/>
        <end position="478"/>
    </location>
</feature>
<dbReference type="SMART" id="SM00385">
    <property type="entry name" value="CYCLIN"/>
    <property type="match status" value="2"/>
</dbReference>
<feature type="coiled-coil region" evidence="3">
    <location>
        <begin position="259"/>
        <end position="286"/>
    </location>
</feature>
<keyword evidence="7" id="KW-1185">Reference proteome</keyword>
<dbReference type="Proteomes" id="UP001497623">
    <property type="component" value="Unassembled WGS sequence"/>
</dbReference>
<feature type="compositionally biased region" description="Polar residues" evidence="4">
    <location>
        <begin position="294"/>
        <end position="315"/>
    </location>
</feature>
<reference evidence="6 7" key="1">
    <citation type="submission" date="2024-05" db="EMBL/GenBank/DDBJ databases">
        <authorList>
            <person name="Wallberg A."/>
        </authorList>
    </citation>
    <scope>NUCLEOTIDE SEQUENCE [LARGE SCALE GENOMIC DNA]</scope>
</reference>
<evidence type="ECO:0000256" key="1">
    <source>
        <dbReference type="ARBA" id="ARBA00023127"/>
    </source>
</evidence>
<dbReference type="AlphaFoldDB" id="A0AAV2PPK5"/>
<feature type="compositionally biased region" description="Basic residues" evidence="4">
    <location>
        <begin position="371"/>
        <end position="381"/>
    </location>
</feature>
<evidence type="ECO:0000313" key="6">
    <source>
        <dbReference type="EMBL" id="CAL4062601.1"/>
    </source>
</evidence>
<accession>A0AAV2PPK5</accession>
<feature type="compositionally biased region" description="Basic and acidic residues" evidence="4">
    <location>
        <begin position="385"/>
        <end position="445"/>
    </location>
</feature>
<feature type="region of interest" description="Disordered" evidence="4">
    <location>
        <begin position="287"/>
        <end position="496"/>
    </location>
</feature>
<evidence type="ECO:0000256" key="2">
    <source>
        <dbReference type="RuleBase" id="RU000383"/>
    </source>
</evidence>
<feature type="domain" description="Cyclin-like" evidence="5">
    <location>
        <begin position="58"/>
        <end position="160"/>
    </location>
</feature>
<proteinExistence type="inferred from homology"/>
<sequence length="496" mass="57320">MAATGASEVSNPIAKKHGAVVITLDNVLLPPDKLSPSPSQQDGLGSDIEMDLRILGCELIQTSGILLKLPQVAMAAGQVLFQRFYYAKSLVRYPMETTAMACVALASKIEEAPRKIRDVINVFNHIRQVKNGKTIQPVILDSNYIAQKNQVIKAERRLLKELGFCCHVKHPHKIIIMYLRLLEAQENKPLAQSSWNYMNDALRTDVFVRHTPETIACACIWLAGRKLRIPLPESPPWYYIFKISTQDIEAVAASILKLYVRKKVKLETLETRVEEIRREQQEARLRNKVVIKSTPVTTNNFSPSSHNNTPNKSGQSPSRGKRSSSDRSHSRSRSRSHSRDRHRSKKYSRTPSPSITPPPRFIKSKDGKGVVRSRSRSHSRSPVRNYDKYKLYDKYDPKAERYSKQERYSKNDRYEKDEKSSKDRYINDENYPKNSSKYDSKEKNKYSGSKFDVYSEKKKYEDKYDSSKKYYDNGFDKPHKAKKNGRHRSRSRDRRR</sequence>
<comment type="similarity">
    <text evidence="2">Belongs to the cyclin family.</text>
</comment>
<dbReference type="SUPFAM" id="SSF47954">
    <property type="entry name" value="Cyclin-like"/>
    <property type="match status" value="2"/>
</dbReference>
<feature type="compositionally biased region" description="Basic residues" evidence="4">
    <location>
        <begin position="479"/>
        <end position="496"/>
    </location>
</feature>
<dbReference type="PANTHER" id="PTHR10026">
    <property type="entry name" value="CYCLIN"/>
    <property type="match status" value="1"/>
</dbReference>
<feature type="domain" description="Cyclin-like" evidence="5">
    <location>
        <begin position="173"/>
        <end position="257"/>
    </location>
</feature>
<dbReference type="FunFam" id="1.10.472.10:FF:000031">
    <property type="entry name" value="cyclin-L1-1-like isoform X1"/>
    <property type="match status" value="1"/>
</dbReference>
<name>A0AAV2PPK5_MEGNR</name>
<gene>
    <name evidence="6" type="ORF">MNOR_LOCUS2738</name>
</gene>
<dbReference type="GO" id="GO:0016538">
    <property type="term" value="F:cyclin-dependent protein serine/threonine kinase regulator activity"/>
    <property type="evidence" value="ECO:0007669"/>
    <property type="project" value="InterPro"/>
</dbReference>
<dbReference type="Pfam" id="PF00134">
    <property type="entry name" value="Cyclin_N"/>
    <property type="match status" value="1"/>
</dbReference>
<evidence type="ECO:0000313" key="7">
    <source>
        <dbReference type="Proteomes" id="UP001497623"/>
    </source>
</evidence>
<protein>
    <recommendedName>
        <fullName evidence="5">Cyclin-like domain-containing protein</fullName>
    </recommendedName>
</protein>
<comment type="caution">
    <text evidence="6">The sequence shown here is derived from an EMBL/GenBank/DDBJ whole genome shotgun (WGS) entry which is preliminary data.</text>
</comment>